<evidence type="ECO:0000313" key="6">
    <source>
        <dbReference type="Proteomes" id="UP001501671"/>
    </source>
</evidence>
<dbReference type="Gene3D" id="1.20.120.530">
    <property type="entry name" value="GntR ligand-binding domain-like"/>
    <property type="match status" value="1"/>
</dbReference>
<dbReference type="InterPro" id="IPR036388">
    <property type="entry name" value="WH-like_DNA-bd_sf"/>
</dbReference>
<evidence type="ECO:0000259" key="4">
    <source>
        <dbReference type="PROSITE" id="PS50949"/>
    </source>
</evidence>
<dbReference type="RefSeq" id="WP_345252051.1">
    <property type="nucleotide sequence ID" value="NZ_BAABFO010000032.1"/>
</dbReference>
<dbReference type="Pfam" id="PF07729">
    <property type="entry name" value="FCD"/>
    <property type="match status" value="1"/>
</dbReference>
<dbReference type="Pfam" id="PF00392">
    <property type="entry name" value="GntR"/>
    <property type="match status" value="1"/>
</dbReference>
<dbReference type="SUPFAM" id="SSF48008">
    <property type="entry name" value="GntR ligand-binding domain-like"/>
    <property type="match status" value="1"/>
</dbReference>
<dbReference type="SUPFAM" id="SSF46785">
    <property type="entry name" value="Winged helix' DNA-binding domain"/>
    <property type="match status" value="1"/>
</dbReference>
<dbReference type="Gene3D" id="1.10.10.10">
    <property type="entry name" value="Winged helix-like DNA-binding domain superfamily/Winged helix DNA-binding domain"/>
    <property type="match status" value="1"/>
</dbReference>
<sequence>MKRERRILSAGEPAFASRKSVGDDVYDVLLSYLISLKIAPGARIPIDQLSRELNVSQTPIRAALIRLESEGLVVKTHLVGFSAASMPTPGRFAEIYQVRRLLEPYAASRAALTLSKAKLSELDALHDAMRRPGGRDARLAYGKFATTDAKFHALIAREGGGELLAGILGKLHTHMHLFRILFHSQVTEAAIAEHGAIMAALHAGDEAAAGRAMEQHINLSYQRVAPILEALPDLE</sequence>
<name>A0ABP8HP15_9BURK</name>
<keyword evidence="3" id="KW-0804">Transcription</keyword>
<dbReference type="Proteomes" id="UP001501671">
    <property type="component" value="Unassembled WGS sequence"/>
</dbReference>
<evidence type="ECO:0000313" key="5">
    <source>
        <dbReference type="EMBL" id="GAA4342092.1"/>
    </source>
</evidence>
<dbReference type="EMBL" id="BAABFO010000032">
    <property type="protein sequence ID" value="GAA4342092.1"/>
    <property type="molecule type" value="Genomic_DNA"/>
</dbReference>
<dbReference type="SMART" id="SM00895">
    <property type="entry name" value="FCD"/>
    <property type="match status" value="1"/>
</dbReference>
<evidence type="ECO:0000256" key="3">
    <source>
        <dbReference type="ARBA" id="ARBA00023163"/>
    </source>
</evidence>
<evidence type="ECO:0000256" key="1">
    <source>
        <dbReference type="ARBA" id="ARBA00023015"/>
    </source>
</evidence>
<reference evidence="6" key="1">
    <citation type="journal article" date="2019" name="Int. J. Syst. Evol. Microbiol.">
        <title>The Global Catalogue of Microorganisms (GCM) 10K type strain sequencing project: providing services to taxonomists for standard genome sequencing and annotation.</title>
        <authorList>
            <consortium name="The Broad Institute Genomics Platform"/>
            <consortium name="The Broad Institute Genome Sequencing Center for Infectious Disease"/>
            <person name="Wu L."/>
            <person name="Ma J."/>
        </authorList>
    </citation>
    <scope>NUCLEOTIDE SEQUENCE [LARGE SCALE GENOMIC DNA]</scope>
    <source>
        <strain evidence="6">JCM 17666</strain>
    </source>
</reference>
<keyword evidence="6" id="KW-1185">Reference proteome</keyword>
<organism evidence="5 6">
    <name type="scientific">Pigmentiphaga soli</name>
    <dbReference type="NCBI Taxonomy" id="1007095"/>
    <lineage>
        <taxon>Bacteria</taxon>
        <taxon>Pseudomonadati</taxon>
        <taxon>Pseudomonadota</taxon>
        <taxon>Betaproteobacteria</taxon>
        <taxon>Burkholderiales</taxon>
        <taxon>Alcaligenaceae</taxon>
        <taxon>Pigmentiphaga</taxon>
    </lineage>
</organism>
<dbReference type="InterPro" id="IPR008920">
    <property type="entry name" value="TF_FadR/GntR_C"/>
</dbReference>
<accession>A0ABP8HP15</accession>
<keyword evidence="1" id="KW-0805">Transcription regulation</keyword>
<dbReference type="PROSITE" id="PS50949">
    <property type="entry name" value="HTH_GNTR"/>
    <property type="match status" value="1"/>
</dbReference>
<dbReference type="PANTHER" id="PTHR43537">
    <property type="entry name" value="TRANSCRIPTIONAL REGULATOR, GNTR FAMILY"/>
    <property type="match status" value="1"/>
</dbReference>
<dbReference type="InterPro" id="IPR011711">
    <property type="entry name" value="GntR_C"/>
</dbReference>
<protein>
    <submittedName>
        <fullName evidence="5">GntR family transcriptional regulator</fullName>
    </submittedName>
</protein>
<dbReference type="InterPro" id="IPR036390">
    <property type="entry name" value="WH_DNA-bd_sf"/>
</dbReference>
<keyword evidence="2" id="KW-0238">DNA-binding</keyword>
<proteinExistence type="predicted"/>
<dbReference type="PANTHER" id="PTHR43537:SF5">
    <property type="entry name" value="UXU OPERON TRANSCRIPTIONAL REGULATOR"/>
    <property type="match status" value="1"/>
</dbReference>
<dbReference type="SMART" id="SM00345">
    <property type="entry name" value="HTH_GNTR"/>
    <property type="match status" value="1"/>
</dbReference>
<dbReference type="InterPro" id="IPR000524">
    <property type="entry name" value="Tscrpt_reg_HTH_GntR"/>
</dbReference>
<feature type="domain" description="HTH gntR-type" evidence="4">
    <location>
        <begin position="19"/>
        <end position="86"/>
    </location>
</feature>
<gene>
    <name evidence="5" type="ORF">GCM10023144_43640</name>
</gene>
<evidence type="ECO:0000256" key="2">
    <source>
        <dbReference type="ARBA" id="ARBA00023125"/>
    </source>
</evidence>
<comment type="caution">
    <text evidence="5">The sequence shown here is derived from an EMBL/GenBank/DDBJ whole genome shotgun (WGS) entry which is preliminary data.</text>
</comment>